<evidence type="ECO:0000256" key="5">
    <source>
        <dbReference type="ARBA" id="ARBA00022553"/>
    </source>
</evidence>
<dbReference type="SMART" id="SM00387">
    <property type="entry name" value="HATPase_c"/>
    <property type="match status" value="1"/>
</dbReference>
<dbReference type="SUPFAM" id="SSF55785">
    <property type="entry name" value="PYP-like sensor domain (PAS domain)"/>
    <property type="match status" value="1"/>
</dbReference>
<dbReference type="InterPro" id="IPR003594">
    <property type="entry name" value="HATPase_dom"/>
</dbReference>
<dbReference type="InterPro" id="IPR036890">
    <property type="entry name" value="HATPase_C_sf"/>
</dbReference>
<feature type="domain" description="Histidine kinase" evidence="11">
    <location>
        <begin position="469"/>
        <end position="686"/>
    </location>
</feature>
<keyword evidence="9 10" id="KW-0472">Membrane</keyword>
<dbReference type="PROSITE" id="PS50113">
    <property type="entry name" value="PAC"/>
    <property type="match status" value="1"/>
</dbReference>
<feature type="domain" description="PAS" evidence="12">
    <location>
        <begin position="333"/>
        <end position="370"/>
    </location>
</feature>
<evidence type="ECO:0000256" key="1">
    <source>
        <dbReference type="ARBA" id="ARBA00000085"/>
    </source>
</evidence>
<feature type="transmembrane region" description="Helical" evidence="10">
    <location>
        <begin position="34"/>
        <end position="56"/>
    </location>
</feature>
<comment type="caution">
    <text evidence="14">The sequence shown here is derived from an EMBL/GenBank/DDBJ whole genome shotgun (WGS) entry which is preliminary data.</text>
</comment>
<dbReference type="EC" id="2.7.13.3" evidence="4"/>
<dbReference type="Pfam" id="PF00989">
    <property type="entry name" value="PAS"/>
    <property type="match status" value="1"/>
</dbReference>
<evidence type="ECO:0000313" key="15">
    <source>
        <dbReference type="Proteomes" id="UP000316988"/>
    </source>
</evidence>
<dbReference type="GO" id="GO:0000155">
    <property type="term" value="F:phosphorelay sensor kinase activity"/>
    <property type="evidence" value="ECO:0007669"/>
    <property type="project" value="InterPro"/>
</dbReference>
<keyword evidence="15" id="KW-1185">Reference proteome</keyword>
<dbReference type="InterPro" id="IPR013767">
    <property type="entry name" value="PAS_fold"/>
</dbReference>
<keyword evidence="7" id="KW-0418">Kinase</keyword>
<comment type="catalytic activity">
    <reaction evidence="1">
        <text>ATP + protein L-histidine = ADP + protein N-phospho-L-histidine.</text>
        <dbReference type="EC" id="2.7.13.3"/>
    </reaction>
</comment>
<dbReference type="PRINTS" id="PR00344">
    <property type="entry name" value="BCTRLSENSOR"/>
</dbReference>
<dbReference type="GO" id="GO:0005886">
    <property type="term" value="C:plasma membrane"/>
    <property type="evidence" value="ECO:0007669"/>
    <property type="project" value="UniProtKB-SubCell"/>
</dbReference>
<evidence type="ECO:0000256" key="10">
    <source>
        <dbReference type="SAM" id="Phobius"/>
    </source>
</evidence>
<feature type="transmembrane region" description="Helical" evidence="10">
    <location>
        <begin position="162"/>
        <end position="185"/>
    </location>
</feature>
<dbReference type="CDD" id="cd16922">
    <property type="entry name" value="HATPase_EvgS-ArcB-TorS-like"/>
    <property type="match status" value="1"/>
</dbReference>
<dbReference type="EMBL" id="VLNT01000019">
    <property type="protein sequence ID" value="TSD57496.1"/>
    <property type="molecule type" value="Genomic_DNA"/>
</dbReference>
<gene>
    <name evidence="14" type="ORF">FNM00_15975</name>
</gene>
<feature type="transmembrane region" description="Helical" evidence="10">
    <location>
        <begin position="229"/>
        <end position="246"/>
    </location>
</feature>
<keyword evidence="10" id="KW-1133">Transmembrane helix</keyword>
<dbReference type="Gene3D" id="3.30.450.20">
    <property type="entry name" value="PAS domain"/>
    <property type="match status" value="1"/>
</dbReference>
<feature type="transmembrane region" description="Helical" evidence="10">
    <location>
        <begin position="102"/>
        <end position="121"/>
    </location>
</feature>
<evidence type="ECO:0000313" key="14">
    <source>
        <dbReference type="EMBL" id="TSD57496.1"/>
    </source>
</evidence>
<dbReference type="PANTHER" id="PTHR43047:SF72">
    <property type="entry name" value="OSMOSENSING HISTIDINE PROTEIN KINASE SLN1"/>
    <property type="match status" value="1"/>
</dbReference>
<dbReference type="GO" id="GO:0006355">
    <property type="term" value="P:regulation of DNA-templated transcription"/>
    <property type="evidence" value="ECO:0007669"/>
    <property type="project" value="InterPro"/>
</dbReference>
<sequence>MPSGFRAFTCAAAVVVAAVVALTVFLGLQSGTDAAAVAASAGLLLAGGATAVSCFLRSRRSQRRRRGSWRLIGTAALVAVSGNLIGAASGGPAGLSIPLNDLTIAAALTLSIIALLMFPAIRSRRGLAVLVLDGVVAGSAVLIIASSLIYDNLLLTTSGGLGGLTVLVIPVLDVVVAMIAVLLLVRSNSADRLTLALIASGYLFYMMSDLNYAISQAEGGYVFGTWTDLGWVSGYALIGLAAWAPVRKGNPAVARPRVAEIVGTVTIFAVLLAAGVLQTVNSGGPTTPGRVILWMVLVAAACGRELIISRDSYELRLNLEHRVAAQTADLRHWAEQTRALLDSVADGIYGVDVSGRVTVINRSAREMLGLDDRVIGTAHPHELFHAPAPDGTPYPIEECYVTEAIRHASVARSEDDVYLRSDGTEVAVEIVASPIVDPATSEVTGAVVAFRDVTERREVERMKDRFLSVVSHELRTPLTSIRGGLGLINSGALGALPPEIEVIAASAEESAERLGRLVNDILDVERLASGNFEVRPVPHSAASLIETSATELASLAQRAGVTLEVGDVGGWVVADPDRVAQVLGNLIGNAIKFSEPGDTVRISTAPGRDEVVFAVADEGRGIPADRLEDIFERFRQVDSSDARLEGGTGLGLAITRAIVTQLGGRVWAESDWGKGSTFRFTLPVAPDAGQRPPAKSAL</sequence>
<keyword evidence="6" id="KW-0808">Transferase</keyword>
<evidence type="ECO:0000256" key="6">
    <source>
        <dbReference type="ARBA" id="ARBA00022679"/>
    </source>
</evidence>
<dbReference type="SUPFAM" id="SSF55874">
    <property type="entry name" value="ATPase domain of HSP90 chaperone/DNA topoisomerase II/histidine kinase"/>
    <property type="match status" value="1"/>
</dbReference>
<dbReference type="AlphaFoldDB" id="A0A554RTR2"/>
<feature type="transmembrane region" description="Helical" evidence="10">
    <location>
        <begin position="128"/>
        <end position="150"/>
    </location>
</feature>
<feature type="transmembrane region" description="Helical" evidence="10">
    <location>
        <begin position="7"/>
        <end position="28"/>
    </location>
</feature>
<dbReference type="FunFam" id="1.10.287.130:FF:000001">
    <property type="entry name" value="Two-component sensor histidine kinase"/>
    <property type="match status" value="1"/>
</dbReference>
<evidence type="ECO:0000256" key="4">
    <source>
        <dbReference type="ARBA" id="ARBA00012438"/>
    </source>
</evidence>
<dbReference type="Gene3D" id="1.10.287.130">
    <property type="match status" value="1"/>
</dbReference>
<protein>
    <recommendedName>
        <fullName evidence="4">histidine kinase</fullName>
        <ecNumber evidence="4">2.7.13.3</ecNumber>
    </recommendedName>
</protein>
<dbReference type="InterPro" id="IPR003661">
    <property type="entry name" value="HisK_dim/P_dom"/>
</dbReference>
<feature type="domain" description="PAC" evidence="13">
    <location>
        <begin position="412"/>
        <end position="465"/>
    </location>
</feature>
<dbReference type="PANTHER" id="PTHR43047">
    <property type="entry name" value="TWO-COMPONENT HISTIDINE PROTEIN KINASE"/>
    <property type="match status" value="1"/>
</dbReference>
<accession>A0A554RTR2</accession>
<keyword evidence="8" id="KW-0902">Two-component regulatory system</keyword>
<name>A0A554RTR2_9ACTN</name>
<comment type="subcellular location">
    <subcellularLocation>
        <location evidence="3">Cell membrane</location>
    </subcellularLocation>
</comment>
<dbReference type="SUPFAM" id="SSF47384">
    <property type="entry name" value="Homodimeric domain of signal transducing histidine kinase"/>
    <property type="match status" value="1"/>
</dbReference>
<dbReference type="CDD" id="cd00082">
    <property type="entry name" value="HisKA"/>
    <property type="match status" value="1"/>
</dbReference>
<dbReference type="InterPro" id="IPR005467">
    <property type="entry name" value="His_kinase_dom"/>
</dbReference>
<dbReference type="CDD" id="cd00130">
    <property type="entry name" value="PAS"/>
    <property type="match status" value="1"/>
</dbReference>
<dbReference type="InterPro" id="IPR035965">
    <property type="entry name" value="PAS-like_dom_sf"/>
</dbReference>
<evidence type="ECO:0000256" key="7">
    <source>
        <dbReference type="ARBA" id="ARBA00022777"/>
    </source>
</evidence>
<dbReference type="PROSITE" id="PS50112">
    <property type="entry name" value="PAS"/>
    <property type="match status" value="1"/>
</dbReference>
<dbReference type="InterPro" id="IPR004358">
    <property type="entry name" value="Sig_transdc_His_kin-like_C"/>
</dbReference>
<dbReference type="OrthoDB" id="9813151at2"/>
<dbReference type="SMART" id="SM00388">
    <property type="entry name" value="HisKA"/>
    <property type="match status" value="1"/>
</dbReference>
<keyword evidence="5" id="KW-0597">Phosphoprotein</keyword>
<dbReference type="Pfam" id="PF02518">
    <property type="entry name" value="HATPase_c"/>
    <property type="match status" value="1"/>
</dbReference>
<dbReference type="GO" id="GO:0005509">
    <property type="term" value="F:calcium ion binding"/>
    <property type="evidence" value="ECO:0007669"/>
    <property type="project" value="UniProtKB-ARBA"/>
</dbReference>
<dbReference type="FunFam" id="3.30.565.10:FF:000006">
    <property type="entry name" value="Sensor histidine kinase WalK"/>
    <property type="match status" value="1"/>
</dbReference>
<keyword evidence="10" id="KW-0812">Transmembrane</keyword>
<feature type="transmembrane region" description="Helical" evidence="10">
    <location>
        <begin position="258"/>
        <end position="279"/>
    </location>
</feature>
<comment type="cofactor">
    <cofactor evidence="2">
        <name>a divalent metal cation</name>
        <dbReference type="ChEBI" id="CHEBI:60240"/>
    </cofactor>
</comment>
<evidence type="ECO:0000259" key="13">
    <source>
        <dbReference type="PROSITE" id="PS50113"/>
    </source>
</evidence>
<dbReference type="InterPro" id="IPR000700">
    <property type="entry name" value="PAS-assoc_C"/>
</dbReference>
<organism evidence="14 15">
    <name type="scientific">Aeromicrobium piscarium</name>
    <dbReference type="NCBI Taxonomy" id="2590901"/>
    <lineage>
        <taxon>Bacteria</taxon>
        <taxon>Bacillati</taxon>
        <taxon>Actinomycetota</taxon>
        <taxon>Actinomycetes</taxon>
        <taxon>Propionibacteriales</taxon>
        <taxon>Nocardioidaceae</taxon>
        <taxon>Aeromicrobium</taxon>
    </lineage>
</organism>
<dbReference type="RefSeq" id="WP_143914542.1">
    <property type="nucleotide sequence ID" value="NZ_VLNT01000019.1"/>
</dbReference>
<evidence type="ECO:0000256" key="3">
    <source>
        <dbReference type="ARBA" id="ARBA00004236"/>
    </source>
</evidence>
<dbReference type="PROSITE" id="PS50109">
    <property type="entry name" value="HIS_KIN"/>
    <property type="match status" value="1"/>
</dbReference>
<dbReference type="Pfam" id="PF00512">
    <property type="entry name" value="HisKA"/>
    <property type="match status" value="1"/>
</dbReference>
<dbReference type="GO" id="GO:0009927">
    <property type="term" value="F:histidine phosphotransfer kinase activity"/>
    <property type="evidence" value="ECO:0007669"/>
    <property type="project" value="TreeGrafter"/>
</dbReference>
<evidence type="ECO:0000259" key="11">
    <source>
        <dbReference type="PROSITE" id="PS50109"/>
    </source>
</evidence>
<reference evidence="14 15" key="1">
    <citation type="submission" date="2019-07" db="EMBL/GenBank/DDBJ databases">
        <authorList>
            <person name="Zhao L.H."/>
        </authorList>
    </citation>
    <scope>NUCLEOTIDE SEQUENCE [LARGE SCALE GENOMIC DNA]</scope>
    <source>
        <strain evidence="14 15">Co35</strain>
    </source>
</reference>
<evidence type="ECO:0000256" key="2">
    <source>
        <dbReference type="ARBA" id="ARBA00001968"/>
    </source>
</evidence>
<dbReference type="NCBIfam" id="TIGR00229">
    <property type="entry name" value="sensory_box"/>
    <property type="match status" value="1"/>
</dbReference>
<dbReference type="SMART" id="SM00091">
    <property type="entry name" value="PAS"/>
    <property type="match status" value="1"/>
</dbReference>
<proteinExistence type="predicted"/>
<dbReference type="Gene3D" id="3.30.565.10">
    <property type="entry name" value="Histidine kinase-like ATPase, C-terminal domain"/>
    <property type="match status" value="1"/>
</dbReference>
<dbReference type="Proteomes" id="UP000316988">
    <property type="component" value="Unassembled WGS sequence"/>
</dbReference>
<evidence type="ECO:0000256" key="9">
    <source>
        <dbReference type="ARBA" id="ARBA00023136"/>
    </source>
</evidence>
<dbReference type="InterPro" id="IPR036097">
    <property type="entry name" value="HisK_dim/P_sf"/>
</dbReference>
<feature type="transmembrane region" description="Helical" evidence="10">
    <location>
        <begin position="192"/>
        <end position="214"/>
    </location>
</feature>
<evidence type="ECO:0000259" key="12">
    <source>
        <dbReference type="PROSITE" id="PS50112"/>
    </source>
</evidence>
<evidence type="ECO:0000256" key="8">
    <source>
        <dbReference type="ARBA" id="ARBA00023012"/>
    </source>
</evidence>
<dbReference type="InterPro" id="IPR000014">
    <property type="entry name" value="PAS"/>
</dbReference>
<feature type="transmembrane region" description="Helical" evidence="10">
    <location>
        <begin position="68"/>
        <end position="90"/>
    </location>
</feature>